<reference evidence="2 3" key="1">
    <citation type="submission" date="2019-11" db="EMBL/GenBank/DDBJ databases">
        <title>The Phosphoenolpyruvate Phosphotransferase System Regulates Serratia proteamaculans 336X Biofilm Formation and Wheat Roots colonization.</title>
        <authorList>
            <person name="Liu F."/>
        </authorList>
    </citation>
    <scope>NUCLEOTIDE SEQUENCE [LARGE SCALE GENOMIC DNA]</scope>
    <source>
        <strain evidence="2 3">336X</strain>
    </source>
</reference>
<protein>
    <submittedName>
        <fullName evidence="2">HNH endonuclease</fullName>
    </submittedName>
</protein>
<gene>
    <name evidence="2" type="ORF">GHV41_22180</name>
</gene>
<accession>A0A5Q2VGQ9</accession>
<dbReference type="GO" id="GO:0004519">
    <property type="term" value="F:endonuclease activity"/>
    <property type="evidence" value="ECO:0007669"/>
    <property type="project" value="UniProtKB-KW"/>
</dbReference>
<dbReference type="InterPro" id="IPR044925">
    <property type="entry name" value="His-Me_finger_sf"/>
</dbReference>
<sequence>MNIPLPSQKYLIERLIYHPSSGEFFWKEIAECSGKDAAWNAKYAGKVAGVVCQRYGYRRMCIDGVHYRANRIAWRISTGDDPGELCIDHIDGDKSNDAIANLRLVTHSENMRNRGSQSNSSSGMKGIYWHKRDKKWIARACVNGKFQCLGRFETAEEAFEAYKKGVSNIHGEFANHGDTK</sequence>
<dbReference type="Gene3D" id="3.90.75.20">
    <property type="match status" value="1"/>
</dbReference>
<dbReference type="InterPro" id="IPR003615">
    <property type="entry name" value="HNH_nuc"/>
</dbReference>
<name>A0A5Q2VGQ9_SERPR</name>
<dbReference type="Pfam" id="PF13392">
    <property type="entry name" value="HNH_3"/>
    <property type="match status" value="1"/>
</dbReference>
<dbReference type="InterPro" id="IPR016177">
    <property type="entry name" value="DNA-bd_dom_sf"/>
</dbReference>
<keyword evidence="2" id="KW-0378">Hydrolase</keyword>
<dbReference type="AlphaFoldDB" id="A0A5Q2VGQ9"/>
<keyword evidence="2" id="KW-0255">Endonuclease</keyword>
<dbReference type="EMBL" id="CP045913">
    <property type="protein sequence ID" value="QGH63384.1"/>
    <property type="molecule type" value="Genomic_DNA"/>
</dbReference>
<feature type="domain" description="HNH nuclease" evidence="1">
    <location>
        <begin position="68"/>
        <end position="112"/>
    </location>
</feature>
<evidence type="ECO:0000259" key="1">
    <source>
        <dbReference type="Pfam" id="PF13392"/>
    </source>
</evidence>
<dbReference type="SUPFAM" id="SSF54171">
    <property type="entry name" value="DNA-binding domain"/>
    <property type="match status" value="1"/>
</dbReference>
<organism evidence="2 3">
    <name type="scientific">Serratia proteamaculans</name>
    <dbReference type="NCBI Taxonomy" id="28151"/>
    <lineage>
        <taxon>Bacteria</taxon>
        <taxon>Pseudomonadati</taxon>
        <taxon>Pseudomonadota</taxon>
        <taxon>Gammaproteobacteria</taxon>
        <taxon>Enterobacterales</taxon>
        <taxon>Yersiniaceae</taxon>
        <taxon>Serratia</taxon>
    </lineage>
</organism>
<dbReference type="Proteomes" id="UP000381260">
    <property type="component" value="Chromosome"/>
</dbReference>
<dbReference type="RefSeq" id="WP_153860111.1">
    <property type="nucleotide sequence ID" value="NZ_CP045913.1"/>
</dbReference>
<evidence type="ECO:0000313" key="2">
    <source>
        <dbReference type="EMBL" id="QGH63384.1"/>
    </source>
</evidence>
<evidence type="ECO:0000313" key="3">
    <source>
        <dbReference type="Proteomes" id="UP000381260"/>
    </source>
</evidence>
<keyword evidence="2" id="KW-0540">Nuclease</keyword>
<proteinExistence type="predicted"/>
<dbReference type="SUPFAM" id="SSF54060">
    <property type="entry name" value="His-Me finger endonucleases"/>
    <property type="match status" value="1"/>
</dbReference>
<dbReference type="GO" id="GO:0003677">
    <property type="term" value="F:DNA binding"/>
    <property type="evidence" value="ECO:0007669"/>
    <property type="project" value="InterPro"/>
</dbReference>
<dbReference type="Gene3D" id="1.20.5.2050">
    <property type="match status" value="1"/>
</dbReference>